<evidence type="ECO:0000313" key="2">
    <source>
        <dbReference type="Proteomes" id="UP001477870"/>
    </source>
</evidence>
<accession>A0ABU9T4W3</accession>
<dbReference type="PIRSF" id="PIRSF028451">
    <property type="entry name" value="UCP028451"/>
    <property type="match status" value="1"/>
</dbReference>
<keyword evidence="2" id="KW-1185">Reference proteome</keyword>
<evidence type="ECO:0000313" key="1">
    <source>
        <dbReference type="EMBL" id="MEM5500778.1"/>
    </source>
</evidence>
<sequence>MISEPVRFSGFEERSLKFLTALGFHQNREWFHENKDLYLQLVKEPMGDLVEAASTRFAKLDIPLHGTRKTSLYKVNRDVRFAKNKDPYNTHASAVLTRNGTKKDGSGAYMHFKPGNCLFAAGVWYPEPLELRALRETIVKRRDEFLEIEHNLASKGLSFDSEKALKRVPPAFKHIEDLDLQRLLKQKSFTVTRHVEDADIQSPALIETLIELTQDTMPLMQFCWRAMDPLRDQ</sequence>
<dbReference type="NCBIfam" id="TIGR02453">
    <property type="entry name" value="TIGR02453 family protein"/>
    <property type="match status" value="1"/>
</dbReference>
<name>A0ABU9T4W3_9HYPH</name>
<comment type="caution">
    <text evidence="1">The sequence shown here is derived from an EMBL/GenBank/DDBJ whole genome shotgun (WGS) entry which is preliminary data.</text>
</comment>
<dbReference type="PANTHER" id="PTHR36452:SF1">
    <property type="entry name" value="DUF2461 DOMAIN-CONTAINING PROTEIN"/>
    <property type="match status" value="1"/>
</dbReference>
<dbReference type="Proteomes" id="UP001477870">
    <property type="component" value="Unassembled WGS sequence"/>
</dbReference>
<organism evidence="1 2">
    <name type="scientific">Ahrensia kielensis</name>
    <dbReference type="NCBI Taxonomy" id="76980"/>
    <lineage>
        <taxon>Bacteria</taxon>
        <taxon>Pseudomonadati</taxon>
        <taxon>Pseudomonadota</taxon>
        <taxon>Alphaproteobacteria</taxon>
        <taxon>Hyphomicrobiales</taxon>
        <taxon>Ahrensiaceae</taxon>
        <taxon>Ahrensia</taxon>
    </lineage>
</organism>
<dbReference type="InterPro" id="IPR015996">
    <property type="entry name" value="UCP028451"/>
</dbReference>
<reference evidence="1 2" key="1">
    <citation type="submission" date="2024-03" db="EMBL/GenBank/DDBJ databases">
        <title>Community enrichment and isolation of bacterial strains for fucoidan degradation.</title>
        <authorList>
            <person name="Sichert A."/>
        </authorList>
    </citation>
    <scope>NUCLEOTIDE SEQUENCE [LARGE SCALE GENOMIC DNA]</scope>
    <source>
        <strain evidence="1 2">AS62</strain>
    </source>
</reference>
<dbReference type="RefSeq" id="WP_342847108.1">
    <property type="nucleotide sequence ID" value="NZ_JBBMQO010000002.1"/>
</dbReference>
<proteinExistence type="predicted"/>
<dbReference type="InterPro" id="IPR012808">
    <property type="entry name" value="CHP02453"/>
</dbReference>
<gene>
    <name evidence="1" type="ORF">WNY59_04155</name>
</gene>
<dbReference type="Pfam" id="PF09365">
    <property type="entry name" value="DUF2461"/>
    <property type="match status" value="1"/>
</dbReference>
<protein>
    <submittedName>
        <fullName evidence="1">TIGR02453 family protein</fullName>
    </submittedName>
</protein>
<dbReference type="EMBL" id="JBBMQO010000002">
    <property type="protein sequence ID" value="MEM5500778.1"/>
    <property type="molecule type" value="Genomic_DNA"/>
</dbReference>
<dbReference type="PANTHER" id="PTHR36452">
    <property type="entry name" value="CHROMOSOME 12, WHOLE GENOME SHOTGUN SEQUENCE"/>
    <property type="match status" value="1"/>
</dbReference>